<dbReference type="RefSeq" id="WP_132807475.1">
    <property type="nucleotide sequence ID" value="NZ_SMAK01000010.1"/>
</dbReference>
<reference evidence="1 2" key="1">
    <citation type="submission" date="2019-03" db="EMBL/GenBank/DDBJ databases">
        <title>Genomic Encyclopedia of Type Strains, Phase IV (KMG-IV): sequencing the most valuable type-strain genomes for metagenomic binning, comparative biology and taxonomic classification.</title>
        <authorList>
            <person name="Goeker M."/>
        </authorList>
    </citation>
    <scope>NUCLEOTIDE SEQUENCE [LARGE SCALE GENOMIC DNA]</scope>
    <source>
        <strain evidence="1 2">DSM 19345</strain>
    </source>
</reference>
<proteinExistence type="predicted"/>
<organism evidence="1 2">
    <name type="scientific">Tepidamorphus gemmatus</name>
    <dbReference type="NCBI Taxonomy" id="747076"/>
    <lineage>
        <taxon>Bacteria</taxon>
        <taxon>Pseudomonadati</taxon>
        <taxon>Pseudomonadota</taxon>
        <taxon>Alphaproteobacteria</taxon>
        <taxon>Hyphomicrobiales</taxon>
        <taxon>Tepidamorphaceae</taxon>
        <taxon>Tepidamorphus</taxon>
    </lineage>
</organism>
<protein>
    <submittedName>
        <fullName evidence="1">Uncharacterized protein</fullName>
    </submittedName>
</protein>
<comment type="caution">
    <text evidence="1">The sequence shown here is derived from an EMBL/GenBank/DDBJ whole genome shotgun (WGS) entry which is preliminary data.</text>
</comment>
<dbReference type="EMBL" id="SMAK01000010">
    <property type="protein sequence ID" value="TCT07267.1"/>
    <property type="molecule type" value="Genomic_DNA"/>
</dbReference>
<dbReference type="AlphaFoldDB" id="A0A4R3M6T5"/>
<gene>
    <name evidence="1" type="ORF">EDC22_110114</name>
</gene>
<dbReference type="Proteomes" id="UP000295678">
    <property type="component" value="Unassembled WGS sequence"/>
</dbReference>
<name>A0A4R3M6T5_9HYPH</name>
<sequence length="140" mass="15053">MHTTHTHGDRGAVDLVADCVRRAIAGAAPSTDIQTILDRARTALVEADGVSLFSLQTPHPVFGEMHWIVGRGARPGADYLVLAIPGRAVQDAGWTMYAAGSSDLDTALRQLTCDFVVDTMADELDQPRLREGEEPELLTA</sequence>
<keyword evidence="2" id="KW-1185">Reference proteome</keyword>
<accession>A0A4R3M6T5</accession>
<evidence type="ECO:0000313" key="1">
    <source>
        <dbReference type="EMBL" id="TCT07267.1"/>
    </source>
</evidence>
<evidence type="ECO:0000313" key="2">
    <source>
        <dbReference type="Proteomes" id="UP000295678"/>
    </source>
</evidence>